<reference evidence="3" key="1">
    <citation type="submission" date="2020-05" db="EMBL/GenBank/DDBJ databases">
        <title>Classification of alakaliphilic streptomycetes isolated from an alkaline soil next to Lonar Crater, India and a proposal for the recognition of Streptomyces alkaliterrae sp. nov.</title>
        <authorList>
            <person name="Golinska P."/>
        </authorList>
    </citation>
    <scope>NUCLEOTIDE SEQUENCE [LARGE SCALE GENOMIC DNA]</scope>
    <source>
        <strain evidence="3">OF3</strain>
    </source>
</reference>
<feature type="region of interest" description="Disordered" evidence="1">
    <location>
        <begin position="1"/>
        <end position="47"/>
    </location>
</feature>
<accession>A0A7W3ZLA7</accession>
<sequence>MSAQEEAARRAAEAAEAARQAEEQRRQAEAELARHGRAVAGVLGGQR</sequence>
<proteinExistence type="predicted"/>
<comment type="caution">
    <text evidence="2">The sequence shown here is derived from an EMBL/GenBank/DDBJ whole genome shotgun (WGS) entry which is preliminary data.</text>
</comment>
<feature type="compositionally biased region" description="Basic and acidic residues" evidence="1">
    <location>
        <begin position="1"/>
        <end position="13"/>
    </location>
</feature>
<evidence type="ECO:0000313" key="3">
    <source>
        <dbReference type="Proteomes" id="UP000525686"/>
    </source>
</evidence>
<protein>
    <submittedName>
        <fullName evidence="2">Uncharacterized protein</fullName>
    </submittedName>
</protein>
<feature type="compositionally biased region" description="Basic and acidic residues" evidence="1">
    <location>
        <begin position="19"/>
        <end position="34"/>
    </location>
</feature>
<dbReference type="EMBL" id="JABJWZ010000019">
    <property type="protein sequence ID" value="MBB1252568.1"/>
    <property type="molecule type" value="Genomic_DNA"/>
</dbReference>
<gene>
    <name evidence="2" type="ORF">H3146_04150</name>
</gene>
<name>A0A7W3ZLA7_9ACTN</name>
<evidence type="ECO:0000313" key="2">
    <source>
        <dbReference type="EMBL" id="MBB1252568.1"/>
    </source>
</evidence>
<organism evidence="2 3">
    <name type="scientific">Streptomyces alkaliterrae</name>
    <dbReference type="NCBI Taxonomy" id="2213162"/>
    <lineage>
        <taxon>Bacteria</taxon>
        <taxon>Bacillati</taxon>
        <taxon>Actinomycetota</taxon>
        <taxon>Actinomycetes</taxon>
        <taxon>Kitasatosporales</taxon>
        <taxon>Streptomycetaceae</taxon>
        <taxon>Streptomyces</taxon>
    </lineage>
</organism>
<dbReference type="Proteomes" id="UP000525686">
    <property type="component" value="Unassembled WGS sequence"/>
</dbReference>
<evidence type="ECO:0000256" key="1">
    <source>
        <dbReference type="SAM" id="MobiDB-lite"/>
    </source>
</evidence>
<dbReference type="AlphaFoldDB" id="A0A7W3ZLA7"/>
<dbReference type="RefSeq" id="WP_181353506.1">
    <property type="nucleotide sequence ID" value="NZ_JABJWZ010000019.1"/>
</dbReference>